<name>A0A517ZJ91_9PLAN</name>
<reference evidence="1 2" key="1">
    <citation type="submission" date="2019-02" db="EMBL/GenBank/DDBJ databases">
        <title>Deep-cultivation of Planctomycetes and their phenomic and genomic characterization uncovers novel biology.</title>
        <authorList>
            <person name="Wiegand S."/>
            <person name="Jogler M."/>
            <person name="Boedeker C."/>
            <person name="Pinto D."/>
            <person name="Vollmers J."/>
            <person name="Rivas-Marin E."/>
            <person name="Kohn T."/>
            <person name="Peeters S.H."/>
            <person name="Heuer A."/>
            <person name="Rast P."/>
            <person name="Oberbeckmann S."/>
            <person name="Bunk B."/>
            <person name="Jeske O."/>
            <person name="Meyerdierks A."/>
            <person name="Storesund J.E."/>
            <person name="Kallscheuer N."/>
            <person name="Luecker S."/>
            <person name="Lage O.M."/>
            <person name="Pohl T."/>
            <person name="Merkel B.J."/>
            <person name="Hornburger P."/>
            <person name="Mueller R.-W."/>
            <person name="Bruemmer F."/>
            <person name="Labrenz M."/>
            <person name="Spormann A.M."/>
            <person name="Op den Camp H."/>
            <person name="Overmann J."/>
            <person name="Amann R."/>
            <person name="Jetten M.S.M."/>
            <person name="Mascher T."/>
            <person name="Medema M.H."/>
            <person name="Devos D.P."/>
            <person name="Kaster A.-K."/>
            <person name="Ovreas L."/>
            <person name="Rohde M."/>
            <person name="Galperin M.Y."/>
            <person name="Jogler C."/>
        </authorList>
    </citation>
    <scope>NUCLEOTIDE SEQUENCE [LARGE SCALE GENOMIC DNA]</scope>
    <source>
        <strain evidence="1 2">Mal52</strain>
    </source>
</reference>
<gene>
    <name evidence="1" type="ORF">Mal52_10090</name>
</gene>
<dbReference type="RefSeq" id="WP_145374583.1">
    <property type="nucleotide sequence ID" value="NZ_CP036276.1"/>
</dbReference>
<protein>
    <submittedName>
        <fullName evidence="1">Uncharacterized protein</fullName>
    </submittedName>
</protein>
<evidence type="ECO:0000313" key="2">
    <source>
        <dbReference type="Proteomes" id="UP000319383"/>
    </source>
</evidence>
<keyword evidence="2" id="KW-1185">Reference proteome</keyword>
<accession>A0A517ZJ91</accession>
<organism evidence="1 2">
    <name type="scientific">Symmachiella dynata</name>
    <dbReference type="NCBI Taxonomy" id="2527995"/>
    <lineage>
        <taxon>Bacteria</taxon>
        <taxon>Pseudomonadati</taxon>
        <taxon>Planctomycetota</taxon>
        <taxon>Planctomycetia</taxon>
        <taxon>Planctomycetales</taxon>
        <taxon>Planctomycetaceae</taxon>
        <taxon>Symmachiella</taxon>
    </lineage>
</organism>
<evidence type="ECO:0000313" key="1">
    <source>
        <dbReference type="EMBL" id="QDU42546.1"/>
    </source>
</evidence>
<sequence>MAKPYISLKPTEQTLTTAAAGIYAAYITAGRVANGEEKPWMDRAIREAIRIARTIDESVQSDGEFD</sequence>
<dbReference type="AlphaFoldDB" id="A0A517ZJ91"/>
<dbReference type="KEGG" id="sdyn:Mal52_10090"/>
<proteinExistence type="predicted"/>
<dbReference type="Proteomes" id="UP000319383">
    <property type="component" value="Chromosome"/>
</dbReference>
<dbReference type="EMBL" id="CP036276">
    <property type="protein sequence ID" value="QDU42546.1"/>
    <property type="molecule type" value="Genomic_DNA"/>
</dbReference>